<dbReference type="EMBL" id="JX649877">
    <property type="protein sequence ID" value="AGC71613.1"/>
    <property type="molecule type" value="Genomic_DNA"/>
</dbReference>
<evidence type="ECO:0008006" key="2">
    <source>
        <dbReference type="Google" id="ProtNLM"/>
    </source>
</evidence>
<dbReference type="AlphaFoldDB" id="L7VX11"/>
<sequence length="222" mass="22617">MNSRLIAAIAAALLALLGIGAVVYYANSANSRAFNGAELVSVYRTTQAVSANATAEEVQNSVSQVRLPTNAVGKDAVRDLADIQGLKTTVPLIEGEVLVKGRFDKGGSSAASGSSLPKGLQEITVPFTTATAGNVSAGQRVGIILVGDSGDDGLAARMFAQNVLLTGVETIGDQKLVTFAANGELATQIAAAAQGGQMRLTLQNADSTKDGGKSIKVQSLVK</sequence>
<organism evidence="1">
    <name type="scientific">uncultured bacterium A1Q1_fos_1053</name>
    <dbReference type="NCBI Taxonomy" id="1256539"/>
    <lineage>
        <taxon>Bacteria</taxon>
        <taxon>environmental samples</taxon>
    </lineage>
</organism>
<proteinExistence type="predicted"/>
<protein>
    <recommendedName>
        <fullName evidence="2">Flp pilus assembly protein RcpC/CpaB domain-containing protein</fullName>
    </recommendedName>
</protein>
<name>L7VX11_9BACT</name>
<reference evidence="1" key="1">
    <citation type="submission" date="2012-09" db="EMBL/GenBank/DDBJ databases">
        <title>Metagenomic Characterization of a Microbial Community in Wastewater Detects High Levels of Antibiotic Resistance.</title>
        <authorList>
            <person name="Abrams M."/>
            <person name="Caldwell A."/>
            <person name="Vandaei E."/>
            <person name="Lee W."/>
            <person name="Perrott J."/>
            <person name="Khan S.Y."/>
            <person name="Ta J."/>
            <person name="Romero D."/>
            <person name="Nguyen V."/>
            <person name="Pourmand N."/>
            <person name="Ouverney C.C."/>
        </authorList>
    </citation>
    <scope>NUCLEOTIDE SEQUENCE</scope>
</reference>
<evidence type="ECO:0000313" key="1">
    <source>
        <dbReference type="EMBL" id="AGC71613.1"/>
    </source>
</evidence>
<accession>L7VX11</accession>